<protein>
    <submittedName>
        <fullName evidence="2">Hypothetical_protein</fullName>
    </submittedName>
</protein>
<dbReference type="EMBL" id="CATOUU010000279">
    <property type="protein sequence ID" value="CAI9923162.1"/>
    <property type="molecule type" value="Genomic_DNA"/>
</dbReference>
<gene>
    <name evidence="1" type="ORF">HINF_LOCUS10807</name>
    <name evidence="2" type="ORF">HINF_LOCUS6073</name>
</gene>
<reference evidence="1" key="1">
    <citation type="submission" date="2023-06" db="EMBL/GenBank/DDBJ databases">
        <authorList>
            <person name="Kurt Z."/>
        </authorList>
    </citation>
    <scope>NUCLEOTIDE SEQUENCE</scope>
</reference>
<evidence type="ECO:0000313" key="1">
    <source>
        <dbReference type="EMBL" id="CAI9923162.1"/>
    </source>
</evidence>
<organism evidence="1">
    <name type="scientific">Hexamita inflata</name>
    <dbReference type="NCBI Taxonomy" id="28002"/>
    <lineage>
        <taxon>Eukaryota</taxon>
        <taxon>Metamonada</taxon>
        <taxon>Diplomonadida</taxon>
        <taxon>Hexamitidae</taxon>
        <taxon>Hexamitinae</taxon>
        <taxon>Hexamita</taxon>
    </lineage>
</organism>
<dbReference type="Proteomes" id="UP001642409">
    <property type="component" value="Unassembled WGS sequence"/>
</dbReference>
<dbReference type="AlphaFoldDB" id="A0AA86NPG0"/>
<name>A0AA86NPG0_9EUKA</name>
<sequence length="103" mass="11609">MQLISNPVTQLSNIIKRHAQVKTSNEFVSLSTQFTVADVQTIQEHVTSCVYQIEEQDSEFKFNLLENVSCSDISSEMECSDIAEYGCVFKCFSNSNLCSILLQ</sequence>
<dbReference type="EMBL" id="CAXDID020000012">
    <property type="protein sequence ID" value="CAL5980239.1"/>
    <property type="molecule type" value="Genomic_DNA"/>
</dbReference>
<evidence type="ECO:0000313" key="3">
    <source>
        <dbReference type="Proteomes" id="UP001642409"/>
    </source>
</evidence>
<comment type="caution">
    <text evidence="1">The sequence shown here is derived from an EMBL/GenBank/DDBJ whole genome shotgun (WGS) entry which is preliminary data.</text>
</comment>
<proteinExistence type="predicted"/>
<evidence type="ECO:0000313" key="2">
    <source>
        <dbReference type="EMBL" id="CAL5980239.1"/>
    </source>
</evidence>
<keyword evidence="3" id="KW-1185">Reference proteome</keyword>
<accession>A0AA86NPG0</accession>
<reference evidence="2 3" key="2">
    <citation type="submission" date="2024-07" db="EMBL/GenBank/DDBJ databases">
        <authorList>
            <person name="Akdeniz Z."/>
        </authorList>
    </citation>
    <scope>NUCLEOTIDE SEQUENCE [LARGE SCALE GENOMIC DNA]</scope>
</reference>